<accession>A0ABZ2CJ22</accession>
<evidence type="ECO:0000313" key="13">
    <source>
        <dbReference type="Proteomes" id="UP001357223"/>
    </source>
</evidence>
<comment type="cofactor">
    <cofactor evidence="11">
        <name>heme b</name>
        <dbReference type="ChEBI" id="CHEBI:60344"/>
    </cofactor>
</comment>
<proteinExistence type="inferred from homology"/>
<feature type="transmembrane region" description="Helical" evidence="11">
    <location>
        <begin position="7"/>
        <end position="26"/>
    </location>
</feature>
<comment type="similarity">
    <text evidence="11">Belongs to the COX15/CtaA family. Type 1 subfamily.</text>
</comment>
<feature type="transmembrane region" description="Helical" evidence="11">
    <location>
        <begin position="91"/>
        <end position="113"/>
    </location>
</feature>
<dbReference type="PANTHER" id="PTHR35457">
    <property type="entry name" value="HEME A SYNTHASE"/>
    <property type="match status" value="1"/>
</dbReference>
<reference evidence="12 13" key="1">
    <citation type="submission" date="2023-10" db="EMBL/GenBank/DDBJ databases">
        <title>Niallia locisalis sp.nov. isolated from a salt pond sample.</title>
        <authorList>
            <person name="Li X.-J."/>
            <person name="Dong L."/>
        </authorList>
    </citation>
    <scope>NUCLEOTIDE SEQUENCE [LARGE SCALE GENOMIC DNA]</scope>
    <source>
        <strain evidence="12 13">DSM 29761</strain>
    </source>
</reference>
<dbReference type="EMBL" id="CP137640">
    <property type="protein sequence ID" value="WVX83033.1"/>
    <property type="molecule type" value="Genomic_DNA"/>
</dbReference>
<keyword evidence="4 11" id="KW-0479">Metal-binding</keyword>
<evidence type="ECO:0000256" key="7">
    <source>
        <dbReference type="ARBA" id="ARBA00023004"/>
    </source>
</evidence>
<keyword evidence="5 11" id="KW-1133">Transmembrane helix</keyword>
<keyword evidence="2 11" id="KW-1003">Cell membrane</keyword>
<comment type="subunit">
    <text evidence="11">Interacts with CtaB.</text>
</comment>
<keyword evidence="10" id="KW-1015">Disulfide bond</keyword>
<dbReference type="PANTHER" id="PTHR35457:SF1">
    <property type="entry name" value="HEME A SYNTHASE"/>
    <property type="match status" value="1"/>
</dbReference>
<dbReference type="InterPro" id="IPR050450">
    <property type="entry name" value="COX15/CtaA_HemeA_synthase"/>
</dbReference>
<organism evidence="12 13">
    <name type="scientific">Niallia oryzisoli</name>
    <dbReference type="NCBI Taxonomy" id="1737571"/>
    <lineage>
        <taxon>Bacteria</taxon>
        <taxon>Bacillati</taxon>
        <taxon>Bacillota</taxon>
        <taxon>Bacilli</taxon>
        <taxon>Bacillales</taxon>
        <taxon>Bacillaceae</taxon>
        <taxon>Niallia</taxon>
    </lineage>
</organism>
<gene>
    <name evidence="11" type="primary">ctaA</name>
    <name evidence="12" type="ORF">R4Z09_08660</name>
</gene>
<dbReference type="Proteomes" id="UP001357223">
    <property type="component" value="Chromosome"/>
</dbReference>
<dbReference type="Pfam" id="PF02628">
    <property type="entry name" value="COX15-CtaA"/>
    <property type="match status" value="1"/>
</dbReference>
<evidence type="ECO:0000256" key="5">
    <source>
        <dbReference type="ARBA" id="ARBA00022989"/>
    </source>
</evidence>
<evidence type="ECO:0000256" key="6">
    <source>
        <dbReference type="ARBA" id="ARBA00023002"/>
    </source>
</evidence>
<evidence type="ECO:0000256" key="11">
    <source>
        <dbReference type="HAMAP-Rule" id="MF_01664"/>
    </source>
</evidence>
<feature type="transmembrane region" description="Helical" evidence="11">
    <location>
        <begin position="271"/>
        <end position="295"/>
    </location>
</feature>
<evidence type="ECO:0000256" key="4">
    <source>
        <dbReference type="ARBA" id="ARBA00022723"/>
    </source>
</evidence>
<comment type="subcellular location">
    <subcellularLocation>
        <location evidence="11">Cell membrane</location>
        <topology evidence="11">Multi-pass membrane protein</topology>
    </subcellularLocation>
    <subcellularLocation>
        <location evidence="1">Membrane</location>
        <topology evidence="1">Multi-pass membrane protein</topology>
    </subcellularLocation>
</comment>
<evidence type="ECO:0000256" key="10">
    <source>
        <dbReference type="ARBA" id="ARBA00023157"/>
    </source>
</evidence>
<evidence type="ECO:0000313" key="12">
    <source>
        <dbReference type="EMBL" id="WVX83033.1"/>
    </source>
</evidence>
<name>A0ABZ2CJ22_9BACI</name>
<evidence type="ECO:0000256" key="9">
    <source>
        <dbReference type="ARBA" id="ARBA00023136"/>
    </source>
</evidence>
<feature type="transmembrane region" description="Helical" evidence="11">
    <location>
        <begin position="241"/>
        <end position="265"/>
    </location>
</feature>
<dbReference type="InterPro" id="IPR003780">
    <property type="entry name" value="COX15/CtaA_fam"/>
</dbReference>
<evidence type="ECO:0000256" key="3">
    <source>
        <dbReference type="ARBA" id="ARBA00022692"/>
    </source>
</evidence>
<dbReference type="RefSeq" id="WP_338451925.1">
    <property type="nucleotide sequence ID" value="NZ_CP137640.1"/>
</dbReference>
<feature type="transmembrane region" description="Helical" evidence="11">
    <location>
        <begin position="59"/>
        <end position="79"/>
    </location>
</feature>
<dbReference type="HAMAP" id="MF_01664">
    <property type="entry name" value="HemeA_synth_type1"/>
    <property type="match status" value="1"/>
</dbReference>
<feature type="transmembrane region" description="Helical" evidence="11">
    <location>
        <begin position="216"/>
        <end position="234"/>
    </location>
</feature>
<dbReference type="EC" id="1.17.99.9" evidence="11"/>
<feature type="transmembrane region" description="Helical" evidence="11">
    <location>
        <begin position="163"/>
        <end position="183"/>
    </location>
</feature>
<keyword evidence="6 11" id="KW-0560">Oxidoreductase</keyword>
<keyword evidence="13" id="KW-1185">Reference proteome</keyword>
<evidence type="ECO:0000256" key="2">
    <source>
        <dbReference type="ARBA" id="ARBA00022475"/>
    </source>
</evidence>
<keyword evidence="7 11" id="KW-0408">Iron</keyword>
<keyword evidence="8 11" id="KW-0350">Heme biosynthesis</keyword>
<protein>
    <recommendedName>
        <fullName evidence="11">Heme A synthase</fullName>
        <shortName evidence="11">HAS</shortName>
        <ecNumber evidence="11">1.17.99.9</ecNumber>
    </recommendedName>
    <alternativeName>
        <fullName evidence="11">Cytochrome aa3-controlling protein</fullName>
    </alternativeName>
</protein>
<feature type="binding site" description="axial binding residue" evidence="11">
    <location>
        <position position="276"/>
    </location>
    <ligand>
        <name>heme</name>
        <dbReference type="ChEBI" id="CHEBI:30413"/>
    </ligand>
    <ligandPart>
        <name>Fe</name>
        <dbReference type="ChEBI" id="CHEBI:18248"/>
    </ligandPart>
</feature>
<feature type="binding site" description="axial binding residue" evidence="11">
    <location>
        <position position="214"/>
    </location>
    <ligand>
        <name>heme</name>
        <dbReference type="ChEBI" id="CHEBI:30413"/>
    </ligand>
    <ligandPart>
        <name>Fe</name>
        <dbReference type="ChEBI" id="CHEBI:18248"/>
    </ligandPart>
</feature>
<keyword evidence="3 11" id="KW-0812">Transmembrane</keyword>
<evidence type="ECO:0000256" key="1">
    <source>
        <dbReference type="ARBA" id="ARBA00004141"/>
    </source>
</evidence>
<comment type="pathway">
    <text evidence="11">Porphyrin-containing compound metabolism; heme A biosynthesis; heme A from heme O: step 1/1.</text>
</comment>
<keyword evidence="9 11" id="KW-0472">Membrane</keyword>
<dbReference type="InterPro" id="IPR023755">
    <property type="entry name" value="HemeA_Synthase_type1"/>
</dbReference>
<sequence length="326" mass="36646">MHRSLKWFSVLTTIGMLFILLGGALVTKTESGMGCGRSWPLCNGQLIPDEITIELIIELAHRMVSGSVGIMLIILSVMTWRAIGHIRETKFLIITSLLFLILQGLIGAAAVIWGQSDFILAAHFGISLVSFSTVFLLTLLIFEVDKKFKAEKLILDKRMKKHIIGVSLYSFIVVYTGALVRHVNASLVCRDWPLCLNDQPGLPTNMYEWVQMGHRAAAGFIFVWIAYITFLAIKHYRHEKIIYWGWIISFILVSLQVTAGAFIVFLRGNLYIALAHAFFISCLFGMLSYFILLAYRSNLNVTALQIKKNQTADENQSPTSPIITVK</sequence>
<evidence type="ECO:0000256" key="8">
    <source>
        <dbReference type="ARBA" id="ARBA00023133"/>
    </source>
</evidence>
<feature type="transmembrane region" description="Helical" evidence="11">
    <location>
        <begin position="119"/>
        <end position="142"/>
    </location>
</feature>
<comment type="function">
    <text evidence="11">Catalyzes the conversion of heme O to heme A by two successive hydroxylations of the methyl group at C8. The first hydroxylation forms heme I, the second hydroxylation results in an unstable dihydroxymethyl group, which spontaneously dehydrates, resulting in the formyl group of heme A.</text>
</comment>
<comment type="catalytic activity">
    <reaction evidence="11">
        <text>Fe(II)-heme o + 2 A + H2O = Fe(II)-heme a + 2 AH2</text>
        <dbReference type="Rhea" id="RHEA:63388"/>
        <dbReference type="ChEBI" id="CHEBI:13193"/>
        <dbReference type="ChEBI" id="CHEBI:15377"/>
        <dbReference type="ChEBI" id="CHEBI:17499"/>
        <dbReference type="ChEBI" id="CHEBI:60530"/>
        <dbReference type="ChEBI" id="CHEBI:61715"/>
        <dbReference type="EC" id="1.17.99.9"/>
    </reaction>
</comment>